<protein>
    <recommendedName>
        <fullName evidence="5">RING-type domain-containing protein</fullName>
    </recommendedName>
</protein>
<keyword evidence="7" id="KW-1185">Reference proteome</keyword>
<dbReference type="Pfam" id="PF13923">
    <property type="entry name" value="zf-C3HC4_2"/>
    <property type="match status" value="1"/>
</dbReference>
<dbReference type="GO" id="GO:0008270">
    <property type="term" value="F:zinc ion binding"/>
    <property type="evidence" value="ECO:0007669"/>
    <property type="project" value="UniProtKB-KW"/>
</dbReference>
<proteinExistence type="predicted"/>
<evidence type="ECO:0000256" key="1">
    <source>
        <dbReference type="ARBA" id="ARBA00022723"/>
    </source>
</evidence>
<reference evidence="6" key="1">
    <citation type="submission" date="2021-09" db="EMBL/GenBank/DDBJ databases">
        <authorList>
            <consortium name="AG Swart"/>
            <person name="Singh M."/>
            <person name="Singh A."/>
            <person name="Seah K."/>
            <person name="Emmerich C."/>
        </authorList>
    </citation>
    <scope>NUCLEOTIDE SEQUENCE</scope>
    <source>
        <strain evidence="6">ATCC30299</strain>
    </source>
</reference>
<name>A0AAU9JZZ0_9CILI</name>
<evidence type="ECO:0000256" key="3">
    <source>
        <dbReference type="ARBA" id="ARBA00022833"/>
    </source>
</evidence>
<dbReference type="InterPro" id="IPR017907">
    <property type="entry name" value="Znf_RING_CS"/>
</dbReference>
<dbReference type="SUPFAM" id="SSF57850">
    <property type="entry name" value="RING/U-box"/>
    <property type="match status" value="1"/>
</dbReference>
<dbReference type="PROSITE" id="PS00518">
    <property type="entry name" value="ZF_RING_1"/>
    <property type="match status" value="1"/>
</dbReference>
<dbReference type="InterPro" id="IPR001841">
    <property type="entry name" value="Znf_RING"/>
</dbReference>
<dbReference type="InterPro" id="IPR013083">
    <property type="entry name" value="Znf_RING/FYVE/PHD"/>
</dbReference>
<sequence length="288" mass="32849">MEYPSKSVHSLEIMNFAPESETEEADGIFVSSLAPITSEILFQVVDEFELGQPQHKIENSLGEAANRISFMEMRLKNSAFASKKIQALKNNQTIKNFGVCFDKLKFRASEISQEISCGLCGGVLRKPFLLSGCFHNFCKLCIARWLKEGNKKCPCGKDIESYIPNRILQAFIFYILYSYPIASPRLDKAYELINSLSTMNMQESQERQRKLFNYKKTTVFRIVVGELSFGFETSGEFCIQDIYDLILRRTPVKGTFACKGRELDHSLMIGFVDAFIWRESNALTLNLV</sequence>
<evidence type="ECO:0000259" key="5">
    <source>
        <dbReference type="PROSITE" id="PS50089"/>
    </source>
</evidence>
<comment type="caution">
    <text evidence="6">The sequence shown here is derived from an EMBL/GenBank/DDBJ whole genome shotgun (WGS) entry which is preliminary data.</text>
</comment>
<dbReference type="EMBL" id="CAJZBQ010000043">
    <property type="protein sequence ID" value="CAG9327289.1"/>
    <property type="molecule type" value="Genomic_DNA"/>
</dbReference>
<evidence type="ECO:0000313" key="7">
    <source>
        <dbReference type="Proteomes" id="UP001162131"/>
    </source>
</evidence>
<dbReference type="Proteomes" id="UP001162131">
    <property type="component" value="Unassembled WGS sequence"/>
</dbReference>
<organism evidence="6 7">
    <name type="scientific">Blepharisma stoltei</name>
    <dbReference type="NCBI Taxonomy" id="1481888"/>
    <lineage>
        <taxon>Eukaryota</taxon>
        <taxon>Sar</taxon>
        <taxon>Alveolata</taxon>
        <taxon>Ciliophora</taxon>
        <taxon>Postciliodesmatophora</taxon>
        <taxon>Heterotrichea</taxon>
        <taxon>Heterotrichida</taxon>
        <taxon>Blepharismidae</taxon>
        <taxon>Blepharisma</taxon>
    </lineage>
</organism>
<gene>
    <name evidence="6" type="ORF">BSTOLATCC_MIC43329</name>
</gene>
<keyword evidence="1" id="KW-0479">Metal-binding</keyword>
<evidence type="ECO:0000256" key="2">
    <source>
        <dbReference type="ARBA" id="ARBA00022771"/>
    </source>
</evidence>
<dbReference type="Gene3D" id="3.30.40.10">
    <property type="entry name" value="Zinc/RING finger domain, C3HC4 (zinc finger)"/>
    <property type="match status" value="1"/>
</dbReference>
<keyword evidence="3" id="KW-0862">Zinc</keyword>
<evidence type="ECO:0000256" key="4">
    <source>
        <dbReference type="PROSITE-ProRule" id="PRU00175"/>
    </source>
</evidence>
<feature type="domain" description="RING-type" evidence="5">
    <location>
        <begin position="117"/>
        <end position="157"/>
    </location>
</feature>
<accession>A0AAU9JZZ0</accession>
<dbReference type="AlphaFoldDB" id="A0AAU9JZZ0"/>
<evidence type="ECO:0000313" key="6">
    <source>
        <dbReference type="EMBL" id="CAG9327289.1"/>
    </source>
</evidence>
<keyword evidence="2 4" id="KW-0863">Zinc-finger</keyword>
<dbReference type="PROSITE" id="PS50089">
    <property type="entry name" value="ZF_RING_2"/>
    <property type="match status" value="1"/>
</dbReference>